<dbReference type="EMBL" id="SOCP01000003">
    <property type="protein sequence ID" value="TDV55235.1"/>
    <property type="molecule type" value="Genomic_DNA"/>
</dbReference>
<dbReference type="AlphaFoldDB" id="A0A4R7VZM2"/>
<dbReference type="Proteomes" id="UP000294927">
    <property type="component" value="Unassembled WGS sequence"/>
</dbReference>
<keyword evidence="3" id="KW-1185">Reference proteome</keyword>
<evidence type="ECO:0000313" key="2">
    <source>
        <dbReference type="EMBL" id="TDV55235.1"/>
    </source>
</evidence>
<dbReference type="InterPro" id="IPR016181">
    <property type="entry name" value="Acyl_CoA_acyltransferase"/>
</dbReference>
<comment type="caution">
    <text evidence="2">The sequence shown here is derived from an EMBL/GenBank/DDBJ whole genome shotgun (WGS) entry which is preliminary data.</text>
</comment>
<sequence>MSRAIAVRAVDAFGLATYARRLERLYRLCFSTPPWLESEERLLGFHDRFERHLANPGVSGVVVSDGDAVVGVVYGWPSGAELASGSPFDDALAAAATPDIVRRLVAPAVTVAELMVDPGHQRRGIGRALLTRYVDEFPAAWLATHPDAPAATMYRQEGWRQEFEFAVDLYPLVVFTWQASTRTGSAARRAARG</sequence>
<dbReference type="PROSITE" id="PS51186">
    <property type="entry name" value="GNAT"/>
    <property type="match status" value="1"/>
</dbReference>
<name>A0A4R7VZM2_9PSEU</name>
<dbReference type="InterPro" id="IPR000182">
    <property type="entry name" value="GNAT_dom"/>
</dbReference>
<dbReference type="Gene3D" id="3.40.630.30">
    <property type="match status" value="1"/>
</dbReference>
<proteinExistence type="predicted"/>
<dbReference type="SUPFAM" id="SSF55729">
    <property type="entry name" value="Acyl-CoA N-acyltransferases (Nat)"/>
    <property type="match status" value="1"/>
</dbReference>
<protein>
    <submittedName>
        <fullName evidence="2">Acetyltransferase (GNAT) family protein</fullName>
    </submittedName>
</protein>
<keyword evidence="2" id="KW-0808">Transferase</keyword>
<feature type="domain" description="N-acetyltransferase" evidence="1">
    <location>
        <begin position="5"/>
        <end position="178"/>
    </location>
</feature>
<dbReference type="RefSeq" id="WP_166664020.1">
    <property type="nucleotide sequence ID" value="NZ_SOCP01000003.1"/>
</dbReference>
<dbReference type="GO" id="GO:0016747">
    <property type="term" value="F:acyltransferase activity, transferring groups other than amino-acyl groups"/>
    <property type="evidence" value="ECO:0007669"/>
    <property type="project" value="InterPro"/>
</dbReference>
<gene>
    <name evidence="2" type="ORF">CLV71_103476</name>
</gene>
<dbReference type="Pfam" id="PF00583">
    <property type="entry name" value="Acetyltransf_1"/>
    <property type="match status" value="1"/>
</dbReference>
<organism evidence="2 3">
    <name type="scientific">Actinophytocola oryzae</name>
    <dbReference type="NCBI Taxonomy" id="502181"/>
    <lineage>
        <taxon>Bacteria</taxon>
        <taxon>Bacillati</taxon>
        <taxon>Actinomycetota</taxon>
        <taxon>Actinomycetes</taxon>
        <taxon>Pseudonocardiales</taxon>
        <taxon>Pseudonocardiaceae</taxon>
    </lineage>
</organism>
<evidence type="ECO:0000313" key="3">
    <source>
        <dbReference type="Proteomes" id="UP000294927"/>
    </source>
</evidence>
<accession>A0A4R7VZM2</accession>
<dbReference type="CDD" id="cd04301">
    <property type="entry name" value="NAT_SF"/>
    <property type="match status" value="1"/>
</dbReference>
<evidence type="ECO:0000259" key="1">
    <source>
        <dbReference type="PROSITE" id="PS51186"/>
    </source>
</evidence>
<reference evidence="2 3" key="1">
    <citation type="submission" date="2019-03" db="EMBL/GenBank/DDBJ databases">
        <title>Genomic Encyclopedia of Archaeal and Bacterial Type Strains, Phase II (KMG-II): from individual species to whole genera.</title>
        <authorList>
            <person name="Goeker M."/>
        </authorList>
    </citation>
    <scope>NUCLEOTIDE SEQUENCE [LARGE SCALE GENOMIC DNA]</scope>
    <source>
        <strain evidence="2 3">DSM 45499</strain>
    </source>
</reference>